<evidence type="ECO:0000313" key="1">
    <source>
        <dbReference type="EMBL" id="GFO69580.1"/>
    </source>
</evidence>
<dbReference type="EMBL" id="BLXZ01000006">
    <property type="protein sequence ID" value="GFO69580.1"/>
    <property type="molecule type" value="Genomic_DNA"/>
</dbReference>
<name>A0A6V8NAV6_9BACT</name>
<organism evidence="1 2">
    <name type="scientific">Geomonas limicola</name>
    <dbReference type="NCBI Taxonomy" id="2740186"/>
    <lineage>
        <taxon>Bacteria</taxon>
        <taxon>Pseudomonadati</taxon>
        <taxon>Thermodesulfobacteriota</taxon>
        <taxon>Desulfuromonadia</taxon>
        <taxon>Geobacterales</taxon>
        <taxon>Geobacteraceae</taxon>
        <taxon>Geomonas</taxon>
    </lineage>
</organism>
<protein>
    <recommendedName>
        <fullName evidence="3">Lipoprotein</fullName>
    </recommendedName>
</protein>
<gene>
    <name evidence="1" type="ORF">GMLC_31590</name>
</gene>
<dbReference type="RefSeq" id="WP_281379497.1">
    <property type="nucleotide sequence ID" value="NZ_BLXZ01000006.1"/>
</dbReference>
<evidence type="ECO:0000313" key="2">
    <source>
        <dbReference type="Proteomes" id="UP000587586"/>
    </source>
</evidence>
<proteinExistence type="predicted"/>
<dbReference type="PROSITE" id="PS51257">
    <property type="entry name" value="PROKAR_LIPOPROTEIN"/>
    <property type="match status" value="1"/>
</dbReference>
<reference evidence="2" key="1">
    <citation type="submission" date="2020-06" db="EMBL/GenBank/DDBJ databases">
        <title>Draft genomic sequecing of Geomonas sp. Red745.</title>
        <authorList>
            <person name="Itoh H."/>
            <person name="Xu Z.X."/>
            <person name="Ushijima N."/>
            <person name="Masuda Y."/>
            <person name="Shiratori Y."/>
            <person name="Senoo K."/>
        </authorList>
    </citation>
    <scope>NUCLEOTIDE SEQUENCE [LARGE SCALE GENOMIC DNA]</scope>
    <source>
        <strain evidence="2">Red745</strain>
    </source>
</reference>
<sequence length="43" mass="4979">MKKGTRIVLALLLLPTLLTGCIIDPYWGEGYHHHRGGWYGERR</sequence>
<dbReference type="AlphaFoldDB" id="A0A6V8NAV6"/>
<accession>A0A6V8NAV6</accession>
<dbReference type="Proteomes" id="UP000587586">
    <property type="component" value="Unassembled WGS sequence"/>
</dbReference>
<comment type="caution">
    <text evidence="1">The sequence shown here is derived from an EMBL/GenBank/DDBJ whole genome shotgun (WGS) entry which is preliminary data.</text>
</comment>
<keyword evidence="2" id="KW-1185">Reference proteome</keyword>
<evidence type="ECO:0008006" key="3">
    <source>
        <dbReference type="Google" id="ProtNLM"/>
    </source>
</evidence>